<sequence length="812" mass="90565">MPPLGDLNVPIDKTALNPDMSAFTAVPESVSLQKNPAKVITDYSSAKETYNGAICVVANNSNVWVKDGKYTSGYKFVWDGRHILGAAPTLAAFAGMKLSYNEATKTAAIGNITAAAGQKYILVDGLRYDSESENTVIDGVLYLPLNEFVRYGMKKFYGESFKGFGVISTEEKPYHLSTKRSGLILKYNGEYTMMMAYLVLDRYNADALRKMFDEKIKGKPYPHIATIKEDAPRYKELLGTDEFMAEMSGYVLQQADEFLNQEVKPVLQSGSIAGVPSATLPEIMYYAYYMTGNRAYIEKAIANIEPVLKLDTWCAGSHMLSTSSCCMYLAKVYDLFRDELTQKQRDDIANALIYRGVQAHLDYMMGRMGNDWPTRDSNWNVICNVGPMYAAMVLLGEGYDDAMLFDCLEKAQVSLGYSMHYFAPDGCGWEGSGYTNYTLSYVTVLLEGLNNFFGDTLGMMDYPGFEGVGRSLAMTTGKENNWTIHCEDTPVPYNTTQNMFFTKYYGDYTGQKLNIEQLYKNPAAMKLHSYLAMKYYLPGAPESTDYPEETDVLYTSSQLGFSRNAWGGKTKTVVGVHGGYNMDSGCQVDIGNFFYEYKGIVFADDPGIENYAISYTTAYPARAEGANVWVVNPDASYGQSLEGYGDLNMKESKPDGVIYTLDLSSAYEGYVESALRGFMLSENRTVFTVQDEIKPFEGENDFYWFWHTLADITVNENSRSVSLARNGVVCKIYFDSNVDFTITKQDVLTSLPGSPVVEGQNQMPHAAKMHKIVVNFQSSGEPIIFRATAVPFGKNIDRDTLAPISEWTIPNP</sequence>
<dbReference type="AlphaFoldDB" id="A0AAE3FH78"/>
<evidence type="ECO:0008006" key="3">
    <source>
        <dbReference type="Google" id="ProtNLM"/>
    </source>
</evidence>
<dbReference type="Proteomes" id="UP001139365">
    <property type="component" value="Unassembled WGS sequence"/>
</dbReference>
<dbReference type="PANTHER" id="PTHR38045:SF1">
    <property type="entry name" value="HEPARINASE II_III-LIKE PROTEIN"/>
    <property type="match status" value="1"/>
</dbReference>
<dbReference type="InterPro" id="IPR008929">
    <property type="entry name" value="Chondroitin_lyas"/>
</dbReference>
<evidence type="ECO:0000313" key="1">
    <source>
        <dbReference type="EMBL" id="MCI5754852.1"/>
    </source>
</evidence>
<dbReference type="EMBL" id="JALEMU010000019">
    <property type="protein sequence ID" value="MCI5754852.1"/>
    <property type="molecule type" value="Genomic_DNA"/>
</dbReference>
<dbReference type="Gene3D" id="2.70.98.70">
    <property type="match status" value="1"/>
</dbReference>
<organism evidence="1 2">
    <name type="scientific">Candidatus Colimorpha enterica</name>
    <dbReference type="NCBI Taxonomy" id="3083063"/>
    <lineage>
        <taxon>Bacteria</taxon>
        <taxon>Pseudomonadati</taxon>
        <taxon>Bacteroidota</taxon>
        <taxon>Bacteroidia</taxon>
        <taxon>Bacteroidales</taxon>
        <taxon>Candidatus Colimorpha</taxon>
    </lineage>
</organism>
<comment type="caution">
    <text evidence="1">The sequence shown here is derived from an EMBL/GenBank/DDBJ whole genome shotgun (WGS) entry which is preliminary data.</text>
</comment>
<accession>A0AAE3FH78</accession>
<proteinExistence type="predicted"/>
<dbReference type="Gene3D" id="1.50.10.100">
    <property type="entry name" value="Chondroitin AC/alginate lyase"/>
    <property type="match status" value="1"/>
</dbReference>
<protein>
    <recommendedName>
        <fullName evidence="3">Heparinase II/III-like protein</fullName>
    </recommendedName>
</protein>
<dbReference type="SUPFAM" id="SSF48230">
    <property type="entry name" value="Chondroitin AC/alginate lyase"/>
    <property type="match status" value="1"/>
</dbReference>
<reference evidence="1 2" key="1">
    <citation type="submission" date="2022-03" db="EMBL/GenBank/DDBJ databases">
        <title>Metagenome-assembled genomes from swine fecal metagenomes.</title>
        <authorList>
            <person name="Holman D.B."/>
            <person name="Kommadath A."/>
        </authorList>
    </citation>
    <scope>NUCLEOTIDE SEQUENCE [LARGE SCALE GENOMIC DNA]</scope>
    <source>
        <strain evidence="1">SUG147</strain>
    </source>
</reference>
<evidence type="ECO:0000313" key="2">
    <source>
        <dbReference type="Proteomes" id="UP001139365"/>
    </source>
</evidence>
<gene>
    <name evidence="1" type="ORF">MR241_00975</name>
</gene>
<name>A0AAE3FH78_9BACT</name>
<dbReference type="PANTHER" id="PTHR38045">
    <property type="entry name" value="CHROMOSOME 1, WHOLE GENOME SHOTGUN SEQUENCE"/>
    <property type="match status" value="1"/>
</dbReference>